<protein>
    <submittedName>
        <fullName evidence="1">Peptidoglycan-binding domain-containing protein</fullName>
    </submittedName>
</protein>
<gene>
    <name evidence="1" type="ORF">GTP46_12990</name>
</gene>
<evidence type="ECO:0000313" key="1">
    <source>
        <dbReference type="EMBL" id="MYM23563.1"/>
    </source>
</evidence>
<organism evidence="1 2">
    <name type="scientific">Duganella flavida</name>
    <dbReference type="NCBI Taxonomy" id="2692175"/>
    <lineage>
        <taxon>Bacteria</taxon>
        <taxon>Pseudomonadati</taxon>
        <taxon>Pseudomonadota</taxon>
        <taxon>Betaproteobacteria</taxon>
        <taxon>Burkholderiales</taxon>
        <taxon>Oxalobacteraceae</taxon>
        <taxon>Telluria group</taxon>
        <taxon>Duganella</taxon>
    </lineage>
</organism>
<dbReference type="EMBL" id="WWCN01000007">
    <property type="protein sequence ID" value="MYM23563.1"/>
    <property type="molecule type" value="Genomic_DNA"/>
</dbReference>
<keyword evidence="2" id="KW-1185">Reference proteome</keyword>
<proteinExistence type="predicted"/>
<dbReference type="InterPro" id="IPR009045">
    <property type="entry name" value="Zn_M74/Hedgehog-like"/>
</dbReference>
<comment type="caution">
    <text evidence="1">The sequence shown here is derived from an EMBL/GenBank/DDBJ whole genome shotgun (WGS) entry which is preliminary data.</text>
</comment>
<name>A0A6L8K7Z1_9BURK</name>
<dbReference type="Proteomes" id="UP000479335">
    <property type="component" value="Unassembled WGS sequence"/>
</dbReference>
<accession>A0A6L8K7Z1</accession>
<reference evidence="1 2" key="1">
    <citation type="submission" date="2019-12" db="EMBL/GenBank/DDBJ databases">
        <title>Novel species isolated from a subtropical stream in China.</title>
        <authorList>
            <person name="Lu H."/>
        </authorList>
    </citation>
    <scope>NUCLEOTIDE SEQUENCE [LARGE SCALE GENOMIC DNA]</scope>
    <source>
        <strain evidence="1 2">FT135W</strain>
    </source>
</reference>
<dbReference type="Gene3D" id="3.30.1380.10">
    <property type="match status" value="1"/>
</dbReference>
<evidence type="ECO:0000313" key="2">
    <source>
        <dbReference type="Proteomes" id="UP000479335"/>
    </source>
</evidence>
<sequence>MTTHVTKLSGAHWVRRFDSSSNTRDLSGMFRYAVEDFIAAMTAAGIKVSVSATYRPLKRSYLMHWSWRIVNDGIDPSSIPSVPGVDIEWVHPTTAASVNAAREMVEALSIRRLRTKPALRSQHNAGLAVDMSICWRGAVSIKDATGALVQIKTGPRTGMNKQLIEVGATYGVKKYYDGIKDVPHWSNNGR</sequence>
<dbReference type="SUPFAM" id="SSF55166">
    <property type="entry name" value="Hedgehog/DD-peptidase"/>
    <property type="match status" value="1"/>
</dbReference>
<dbReference type="AlphaFoldDB" id="A0A6L8K7Z1"/>
<dbReference type="RefSeq" id="WP_161007052.1">
    <property type="nucleotide sequence ID" value="NZ_WWCN01000007.1"/>
</dbReference>